<protein>
    <submittedName>
        <fullName evidence="2">Uncharacterized protein</fullName>
    </submittedName>
</protein>
<dbReference type="Proteomes" id="UP001151760">
    <property type="component" value="Unassembled WGS sequence"/>
</dbReference>
<name>A0ABQ4Z4V4_9ASTR</name>
<accession>A0ABQ4Z4V4</accession>
<feature type="region of interest" description="Disordered" evidence="1">
    <location>
        <begin position="215"/>
        <end position="249"/>
    </location>
</feature>
<evidence type="ECO:0000313" key="3">
    <source>
        <dbReference type="Proteomes" id="UP001151760"/>
    </source>
</evidence>
<reference evidence="2" key="1">
    <citation type="journal article" date="2022" name="Int. J. Mol. Sci.">
        <title>Draft Genome of Tanacetum Coccineum: Genomic Comparison of Closely Related Tanacetum-Family Plants.</title>
        <authorList>
            <person name="Yamashiro T."/>
            <person name="Shiraishi A."/>
            <person name="Nakayama K."/>
            <person name="Satake H."/>
        </authorList>
    </citation>
    <scope>NUCLEOTIDE SEQUENCE</scope>
</reference>
<sequence length="298" mass="33787">MLSYSNPHGSTSNSNCSACSKIPYHWEMQQILLDHPLSYALTATTDVLVVYLQQLWQTVHKVPNTRDTIRFKLDTQEITYIMDMFRAILKLLVETLDNPFVAPITIKTIKSFMNKVGYQGVVDKFSAFCTKNLAQPWQTMFKKFPKIPQRVDEDYYSIKDDTLLVSVYTIGNVLVRGILIPDAFLTEEIHATGDFKKYDTVFVRVDVLMNQPQPVVSTQETHRSTPRAHRTPIVSTASPQGKKRKQTAGESMAKAAILSLTLHKSALAAKAQENIAKVQEKLDEEEIENMVEGDEDEE</sequence>
<dbReference type="EMBL" id="BQNB010011033">
    <property type="protein sequence ID" value="GJS85199.1"/>
    <property type="molecule type" value="Genomic_DNA"/>
</dbReference>
<organism evidence="2 3">
    <name type="scientific">Tanacetum coccineum</name>
    <dbReference type="NCBI Taxonomy" id="301880"/>
    <lineage>
        <taxon>Eukaryota</taxon>
        <taxon>Viridiplantae</taxon>
        <taxon>Streptophyta</taxon>
        <taxon>Embryophyta</taxon>
        <taxon>Tracheophyta</taxon>
        <taxon>Spermatophyta</taxon>
        <taxon>Magnoliopsida</taxon>
        <taxon>eudicotyledons</taxon>
        <taxon>Gunneridae</taxon>
        <taxon>Pentapetalae</taxon>
        <taxon>asterids</taxon>
        <taxon>campanulids</taxon>
        <taxon>Asterales</taxon>
        <taxon>Asteraceae</taxon>
        <taxon>Asteroideae</taxon>
        <taxon>Anthemideae</taxon>
        <taxon>Anthemidinae</taxon>
        <taxon>Tanacetum</taxon>
    </lineage>
</organism>
<keyword evidence="3" id="KW-1185">Reference proteome</keyword>
<evidence type="ECO:0000313" key="2">
    <source>
        <dbReference type="EMBL" id="GJS85199.1"/>
    </source>
</evidence>
<gene>
    <name evidence="2" type="ORF">Tco_0751740</name>
</gene>
<proteinExistence type="predicted"/>
<reference evidence="2" key="2">
    <citation type="submission" date="2022-01" db="EMBL/GenBank/DDBJ databases">
        <authorList>
            <person name="Yamashiro T."/>
            <person name="Shiraishi A."/>
            <person name="Satake H."/>
            <person name="Nakayama K."/>
        </authorList>
    </citation>
    <scope>NUCLEOTIDE SEQUENCE</scope>
</reference>
<comment type="caution">
    <text evidence="2">The sequence shown here is derived from an EMBL/GenBank/DDBJ whole genome shotgun (WGS) entry which is preliminary data.</text>
</comment>
<evidence type="ECO:0000256" key="1">
    <source>
        <dbReference type="SAM" id="MobiDB-lite"/>
    </source>
</evidence>